<accession>A0A6A6B407</accession>
<feature type="region of interest" description="Disordered" evidence="1">
    <location>
        <begin position="377"/>
        <end position="468"/>
    </location>
</feature>
<evidence type="ECO:0000313" key="2">
    <source>
        <dbReference type="EMBL" id="KAF2137985.1"/>
    </source>
</evidence>
<dbReference type="AlphaFoldDB" id="A0A6A6B407"/>
<keyword evidence="3" id="KW-1185">Reference proteome</keyword>
<dbReference type="EMBL" id="ML995498">
    <property type="protein sequence ID" value="KAF2137985.1"/>
    <property type="molecule type" value="Genomic_DNA"/>
</dbReference>
<dbReference type="InterPro" id="IPR036779">
    <property type="entry name" value="LysM_dom_sf"/>
</dbReference>
<feature type="region of interest" description="Disordered" evidence="1">
    <location>
        <begin position="306"/>
        <end position="342"/>
    </location>
</feature>
<organism evidence="2 3">
    <name type="scientific">Aplosporella prunicola CBS 121167</name>
    <dbReference type="NCBI Taxonomy" id="1176127"/>
    <lineage>
        <taxon>Eukaryota</taxon>
        <taxon>Fungi</taxon>
        <taxon>Dikarya</taxon>
        <taxon>Ascomycota</taxon>
        <taxon>Pezizomycotina</taxon>
        <taxon>Dothideomycetes</taxon>
        <taxon>Dothideomycetes incertae sedis</taxon>
        <taxon>Botryosphaeriales</taxon>
        <taxon>Aplosporellaceae</taxon>
        <taxon>Aplosporella</taxon>
    </lineage>
</organism>
<reference evidence="2" key="1">
    <citation type="journal article" date="2020" name="Stud. Mycol.">
        <title>101 Dothideomycetes genomes: a test case for predicting lifestyles and emergence of pathogens.</title>
        <authorList>
            <person name="Haridas S."/>
            <person name="Albert R."/>
            <person name="Binder M."/>
            <person name="Bloem J."/>
            <person name="Labutti K."/>
            <person name="Salamov A."/>
            <person name="Andreopoulos B."/>
            <person name="Baker S."/>
            <person name="Barry K."/>
            <person name="Bills G."/>
            <person name="Bluhm B."/>
            <person name="Cannon C."/>
            <person name="Castanera R."/>
            <person name="Culley D."/>
            <person name="Daum C."/>
            <person name="Ezra D."/>
            <person name="Gonzalez J."/>
            <person name="Henrissat B."/>
            <person name="Kuo A."/>
            <person name="Liang C."/>
            <person name="Lipzen A."/>
            <person name="Lutzoni F."/>
            <person name="Magnuson J."/>
            <person name="Mondo S."/>
            <person name="Nolan M."/>
            <person name="Ohm R."/>
            <person name="Pangilinan J."/>
            <person name="Park H.-J."/>
            <person name="Ramirez L."/>
            <person name="Alfaro M."/>
            <person name="Sun H."/>
            <person name="Tritt A."/>
            <person name="Yoshinaga Y."/>
            <person name="Zwiers L.-H."/>
            <person name="Turgeon B."/>
            <person name="Goodwin S."/>
            <person name="Spatafora J."/>
            <person name="Crous P."/>
            <person name="Grigoriev I."/>
        </authorList>
    </citation>
    <scope>NUCLEOTIDE SEQUENCE</scope>
    <source>
        <strain evidence="2">CBS 121167</strain>
    </source>
</reference>
<feature type="compositionally biased region" description="Basic and acidic residues" evidence="1">
    <location>
        <begin position="325"/>
        <end position="339"/>
    </location>
</feature>
<feature type="region of interest" description="Disordered" evidence="1">
    <location>
        <begin position="1"/>
        <end position="85"/>
    </location>
</feature>
<gene>
    <name evidence="2" type="ORF">K452DRAFT_200431</name>
</gene>
<evidence type="ECO:0000256" key="1">
    <source>
        <dbReference type="SAM" id="MobiDB-lite"/>
    </source>
</evidence>
<evidence type="ECO:0000313" key="3">
    <source>
        <dbReference type="Proteomes" id="UP000799438"/>
    </source>
</evidence>
<feature type="compositionally biased region" description="Low complexity" evidence="1">
    <location>
        <begin position="396"/>
        <end position="405"/>
    </location>
</feature>
<feature type="non-terminal residue" evidence="2">
    <location>
        <position position="587"/>
    </location>
</feature>
<dbReference type="Gene3D" id="3.10.350.10">
    <property type="entry name" value="LysM domain"/>
    <property type="match status" value="1"/>
</dbReference>
<dbReference type="OrthoDB" id="2192830at2759"/>
<dbReference type="RefSeq" id="XP_033393698.1">
    <property type="nucleotide sequence ID" value="XM_033536028.1"/>
</dbReference>
<feature type="non-terminal residue" evidence="2">
    <location>
        <position position="1"/>
    </location>
</feature>
<feature type="compositionally biased region" description="Low complexity" evidence="1">
    <location>
        <begin position="36"/>
        <end position="47"/>
    </location>
</feature>
<feature type="region of interest" description="Disordered" evidence="1">
    <location>
        <begin position="189"/>
        <end position="213"/>
    </location>
</feature>
<feature type="region of interest" description="Disordered" evidence="1">
    <location>
        <begin position="112"/>
        <end position="166"/>
    </location>
</feature>
<dbReference type="GeneID" id="54293524"/>
<dbReference type="Proteomes" id="UP000799438">
    <property type="component" value="Unassembled WGS sequence"/>
</dbReference>
<name>A0A6A6B407_9PEZI</name>
<protein>
    <submittedName>
        <fullName evidence="2">Carbohydrate-binding module family 50 protein</fullName>
    </submittedName>
</protein>
<sequence length="587" mass="61873">NASQQSSRTHLAPASSLRPRNKRLVSSGLDSHDSDGLLSPSSPLDSPRASRTASPIPNLGPSRSTSARPAPRSPDSRSATPSAGAEDALAPLASLWNSSWTSLQGLASNVLGSDASAASRDASPRRRRPFEATHNRKATSSAPPAQWGPAGREETQIGAGSKGERESLVRAMKRRDLLDANGELQADSLGRFKRRNSDERISSSAPPTEHDDRDALVYIHRVRPEDTLAGISIKYSCNPAVLRKTNRMWAQDSVQTRRHLVLPVDACAVKGRPQQHQPPEDEMDDLLLDSPTPGAEYPPIHAHSLPNTNGWHHHFHKPTSAVSDTADHKDNEPPWKHDSWVQLPHSGDPVEIARLPRKDLGFFPPARRKSLTFSDDAPLSAASTTNTSLDLHRTDTQSSSATTASPHNSLPRRSGGSGSHGPRPRAPSISQSFQLSGPGGVGTFGKNVRKPGPAQDGLNKLFSQHLPSLAPPPGKDYFGAWNPAHLAEAGDGSAGATPVGVGGVGGSTAGQSGTGANAGFDIEQIGGAVESWMRKMASKASALVPPAGPGAPGSLSPGGAGGADVVDVIELRDKAFEVGDDEEDRGR</sequence>
<proteinExistence type="predicted"/>
<feature type="region of interest" description="Disordered" evidence="1">
    <location>
        <begin position="542"/>
        <end position="563"/>
    </location>
</feature>
<feature type="compositionally biased region" description="Low complexity" evidence="1">
    <location>
        <begin position="61"/>
        <end position="70"/>
    </location>
</feature>
<dbReference type="SUPFAM" id="SSF54106">
    <property type="entry name" value="LysM domain"/>
    <property type="match status" value="1"/>
</dbReference>